<keyword evidence="5 10" id="KW-0547">Nucleotide-binding</keyword>
<keyword evidence="8 10" id="KW-0030">Aminoacyl-tRNA synthetase</keyword>
<keyword evidence="6 10" id="KW-0067">ATP-binding</keyword>
<keyword evidence="4 10" id="KW-0436">Ligase</keyword>
<comment type="caution">
    <text evidence="11">The sequence shown here is derived from an EMBL/GenBank/DDBJ whole genome shotgun (WGS) entry which is preliminary data.</text>
</comment>
<proteinExistence type="inferred from homology"/>
<dbReference type="InterPro" id="IPR020751">
    <property type="entry name" value="aa-tRNA-synth_I_codon-bd_sub2"/>
</dbReference>
<dbReference type="SUPFAM" id="SSF48163">
    <property type="entry name" value="An anticodon-binding domain of class I aminoacyl-tRNA synthetases"/>
    <property type="match status" value="1"/>
</dbReference>
<dbReference type="InterPro" id="IPR042078">
    <property type="entry name" value="Lys-tRNA-ligase_SC_fold"/>
</dbReference>
<gene>
    <name evidence="10 11" type="primary">lysS</name>
    <name evidence="11" type="ORF">COV06_00775</name>
</gene>
<evidence type="ECO:0000256" key="6">
    <source>
        <dbReference type="ARBA" id="ARBA00022840"/>
    </source>
</evidence>
<comment type="similarity">
    <text evidence="2 10">Belongs to the class-I aminoacyl-tRNA synthetase family.</text>
</comment>
<comment type="caution">
    <text evidence="10">Lacks conserved residue(s) required for the propagation of feature annotation.</text>
</comment>
<dbReference type="PANTHER" id="PTHR37940">
    <property type="entry name" value="LYSINE--TRNA LIGASE"/>
    <property type="match status" value="1"/>
</dbReference>
<dbReference type="SUPFAM" id="SSF52374">
    <property type="entry name" value="Nucleotidylyl transferase"/>
    <property type="match status" value="1"/>
</dbReference>
<dbReference type="NCBIfam" id="TIGR00467">
    <property type="entry name" value="lysS_arch"/>
    <property type="match status" value="1"/>
</dbReference>
<dbReference type="GO" id="GO:0004824">
    <property type="term" value="F:lysine-tRNA ligase activity"/>
    <property type="evidence" value="ECO:0007669"/>
    <property type="project" value="UniProtKB-UniRule"/>
</dbReference>
<dbReference type="GO" id="GO:0005737">
    <property type="term" value="C:cytoplasm"/>
    <property type="evidence" value="ECO:0007669"/>
    <property type="project" value="UniProtKB-SubCell"/>
</dbReference>
<protein>
    <recommendedName>
        <fullName evidence="10">Lysine--tRNA ligase</fullName>
        <ecNumber evidence="10">6.1.1.6</ecNumber>
    </recommendedName>
    <alternativeName>
        <fullName evidence="10">Lysyl-tRNA synthetase</fullName>
        <shortName evidence="10">LysRS</shortName>
    </alternativeName>
</protein>
<dbReference type="Gene3D" id="3.40.50.620">
    <property type="entry name" value="HUPs"/>
    <property type="match status" value="2"/>
</dbReference>
<organism evidence="11 12">
    <name type="scientific">Candidatus Uhrbacteria bacterium CG10_big_fil_rev_8_21_14_0_10_50_16</name>
    <dbReference type="NCBI Taxonomy" id="1975039"/>
    <lineage>
        <taxon>Bacteria</taxon>
        <taxon>Candidatus Uhriibacteriota</taxon>
    </lineage>
</organism>
<dbReference type="Gene3D" id="1.10.10.350">
    <property type="match status" value="1"/>
</dbReference>
<dbReference type="GO" id="GO:0005524">
    <property type="term" value="F:ATP binding"/>
    <property type="evidence" value="ECO:0007669"/>
    <property type="project" value="UniProtKB-UniRule"/>
</dbReference>
<sequence length="537" mass="61406">MRIGKDILKEEGQFWGKAIAEEIVRQRPDKDVYVVSSGISPSGPIHFGNFREIVTQFVVKRELEKLGKRVRFVFVWDDFDAMRKVPAGVGEEFVEHIRKPLSRIPSPAGEGTWAQIHEQAFERTLQEFGIETEFLYQTKTYEQGTYDTYIKTALQKREVIARILLRHMSDKAKATKEINEDAFVASYYPVSIFSTWTDKDTTEILDYDGENQLTYRCLETGNEETIDLTKQHQLKFAWKTDWAMRWAVMGVDFESAGKDHNSPDGSFDVSSDIVREVFDAEGPIGLAYEFIGIQGLGAKMSGSKGNSVTPGQLLDIYEVPLLLWLYSRKLPSQRFDLAFNSEILRQYSEFDREVELLRTGKLSDVRVEALQIAGADSAPLNPMPLRQAIALGQIVQWDTEKVVHMLTALQMVFDRASIESRLLKACAYLETYNREEMVALREGMNEEYTLTLSDDRKAVVGRLRTFLESGENRISAIEKEMYEIPKQEGMDEKAVKLAQRAFFTDVYNLLIGKDTGPRLSTFLWAVDRQKVLELLNV</sequence>
<keyword evidence="3 10" id="KW-0963">Cytoplasm</keyword>
<reference evidence="11 12" key="1">
    <citation type="submission" date="2017-09" db="EMBL/GenBank/DDBJ databases">
        <title>Depth-based differentiation of microbial function through sediment-hosted aquifers and enrichment of novel symbionts in the deep terrestrial subsurface.</title>
        <authorList>
            <person name="Probst A.J."/>
            <person name="Ladd B."/>
            <person name="Jarett J.K."/>
            <person name="Geller-Mcgrath D.E."/>
            <person name="Sieber C.M."/>
            <person name="Emerson J.B."/>
            <person name="Anantharaman K."/>
            <person name="Thomas B.C."/>
            <person name="Malmstrom R."/>
            <person name="Stieglmeier M."/>
            <person name="Klingl A."/>
            <person name="Woyke T."/>
            <person name="Ryan C.M."/>
            <person name="Banfield J.F."/>
        </authorList>
    </citation>
    <scope>NUCLEOTIDE SEQUENCE [LARGE SCALE GENOMIC DNA]</scope>
    <source>
        <strain evidence="11">CG10_big_fil_rev_8_21_14_0_10_50_16</strain>
    </source>
</reference>
<evidence type="ECO:0000256" key="1">
    <source>
        <dbReference type="ARBA" id="ARBA00004496"/>
    </source>
</evidence>
<dbReference type="Gene3D" id="6.10.20.10">
    <property type="entry name" value="Lysine tRNA ligase, stem contact fold domain"/>
    <property type="match status" value="1"/>
</dbReference>
<evidence type="ECO:0000313" key="12">
    <source>
        <dbReference type="Proteomes" id="UP000230084"/>
    </source>
</evidence>
<evidence type="ECO:0000256" key="5">
    <source>
        <dbReference type="ARBA" id="ARBA00022741"/>
    </source>
</evidence>
<dbReference type="InterPro" id="IPR008925">
    <property type="entry name" value="aa_tRNA-synth_I_cd-bd_sf"/>
</dbReference>
<dbReference type="Pfam" id="PF01921">
    <property type="entry name" value="tRNA-synt_1f"/>
    <property type="match status" value="1"/>
</dbReference>
<dbReference type="InterPro" id="IPR014729">
    <property type="entry name" value="Rossmann-like_a/b/a_fold"/>
</dbReference>
<evidence type="ECO:0000256" key="3">
    <source>
        <dbReference type="ARBA" id="ARBA00022490"/>
    </source>
</evidence>
<evidence type="ECO:0000256" key="7">
    <source>
        <dbReference type="ARBA" id="ARBA00022917"/>
    </source>
</evidence>
<feature type="short sequence motif" description="'KMSKS' region" evidence="10">
    <location>
        <begin position="299"/>
        <end position="303"/>
    </location>
</feature>
<evidence type="ECO:0000256" key="8">
    <source>
        <dbReference type="ARBA" id="ARBA00023146"/>
    </source>
</evidence>
<dbReference type="GO" id="GO:0006430">
    <property type="term" value="P:lysyl-tRNA aminoacylation"/>
    <property type="evidence" value="ECO:0007669"/>
    <property type="project" value="UniProtKB-UniRule"/>
</dbReference>
<dbReference type="Proteomes" id="UP000230084">
    <property type="component" value="Unassembled WGS sequence"/>
</dbReference>
<dbReference type="AlphaFoldDB" id="A0A2H0RMZ1"/>
<evidence type="ECO:0000256" key="10">
    <source>
        <dbReference type="HAMAP-Rule" id="MF_00177"/>
    </source>
</evidence>
<accession>A0A2H0RMZ1</accession>
<dbReference type="GO" id="GO:0000049">
    <property type="term" value="F:tRNA binding"/>
    <property type="evidence" value="ECO:0007669"/>
    <property type="project" value="InterPro"/>
</dbReference>
<dbReference type="InterPro" id="IPR002904">
    <property type="entry name" value="Lys-tRNA-ligase"/>
</dbReference>
<dbReference type="EMBL" id="PCYM01000001">
    <property type="protein sequence ID" value="PIR47921.1"/>
    <property type="molecule type" value="Genomic_DNA"/>
</dbReference>
<evidence type="ECO:0000313" key="11">
    <source>
        <dbReference type="EMBL" id="PIR47921.1"/>
    </source>
</evidence>
<keyword evidence="7 10" id="KW-0648">Protein biosynthesis</keyword>
<evidence type="ECO:0000256" key="9">
    <source>
        <dbReference type="ARBA" id="ARBA00048573"/>
    </source>
</evidence>
<dbReference type="EC" id="6.1.1.6" evidence="10"/>
<dbReference type="PANTHER" id="PTHR37940:SF1">
    <property type="entry name" value="LYSINE--TRNA LIGASE"/>
    <property type="match status" value="1"/>
</dbReference>
<dbReference type="HAMAP" id="MF_00177">
    <property type="entry name" value="Lys_tRNA_synth_class1"/>
    <property type="match status" value="1"/>
</dbReference>
<comment type="catalytic activity">
    <reaction evidence="9 10">
        <text>tRNA(Lys) + L-lysine + ATP = L-lysyl-tRNA(Lys) + AMP + diphosphate</text>
        <dbReference type="Rhea" id="RHEA:20792"/>
        <dbReference type="Rhea" id="RHEA-COMP:9696"/>
        <dbReference type="Rhea" id="RHEA-COMP:9697"/>
        <dbReference type="ChEBI" id="CHEBI:30616"/>
        <dbReference type="ChEBI" id="CHEBI:32551"/>
        <dbReference type="ChEBI" id="CHEBI:33019"/>
        <dbReference type="ChEBI" id="CHEBI:78442"/>
        <dbReference type="ChEBI" id="CHEBI:78529"/>
        <dbReference type="ChEBI" id="CHEBI:456215"/>
        <dbReference type="EC" id="6.1.1.6"/>
    </reaction>
</comment>
<comment type="subcellular location">
    <subcellularLocation>
        <location evidence="1 10">Cytoplasm</location>
    </subcellularLocation>
</comment>
<evidence type="ECO:0000256" key="2">
    <source>
        <dbReference type="ARBA" id="ARBA00005594"/>
    </source>
</evidence>
<name>A0A2H0RMZ1_9BACT</name>
<evidence type="ECO:0000256" key="4">
    <source>
        <dbReference type="ARBA" id="ARBA00022598"/>
    </source>
</evidence>